<keyword evidence="2" id="KW-1185">Reference proteome</keyword>
<dbReference type="InterPro" id="IPR036397">
    <property type="entry name" value="RNaseH_sf"/>
</dbReference>
<dbReference type="KEGG" id="dzi:111307120"/>
<dbReference type="OrthoDB" id="994718at2759"/>
<gene>
    <name evidence="3" type="primary">LOC111307120</name>
</gene>
<protein>
    <submittedName>
        <fullName evidence="3">Uncharacterized protein LOC111307120</fullName>
    </submittedName>
</protein>
<dbReference type="GeneID" id="111307120"/>
<feature type="domain" description="RNase H type-1" evidence="1">
    <location>
        <begin position="46"/>
        <end position="85"/>
    </location>
</feature>
<evidence type="ECO:0000259" key="1">
    <source>
        <dbReference type="Pfam" id="PF13456"/>
    </source>
</evidence>
<dbReference type="Gene3D" id="3.30.420.10">
    <property type="entry name" value="Ribonuclease H-like superfamily/Ribonuclease H"/>
    <property type="match status" value="2"/>
</dbReference>
<evidence type="ECO:0000313" key="3">
    <source>
        <dbReference type="RefSeq" id="XP_022760883.1"/>
    </source>
</evidence>
<dbReference type="InterPro" id="IPR012337">
    <property type="entry name" value="RNaseH-like_sf"/>
</dbReference>
<dbReference type="Pfam" id="PF13456">
    <property type="entry name" value="RVT_3"/>
    <property type="match status" value="1"/>
</dbReference>
<dbReference type="GO" id="GO:0003676">
    <property type="term" value="F:nucleic acid binding"/>
    <property type="evidence" value="ECO:0007669"/>
    <property type="project" value="InterPro"/>
</dbReference>
<dbReference type="InterPro" id="IPR002156">
    <property type="entry name" value="RNaseH_domain"/>
</dbReference>
<evidence type="ECO:0000313" key="2">
    <source>
        <dbReference type="Proteomes" id="UP000515121"/>
    </source>
</evidence>
<sequence>MAIEENEPVRKSWMMYFDGVANAFDHGVGAILISLSEHYYLITARDSKLISYHKYISELVKQFEVVQFEHLPREKNQIAGALAALATMIKVDANIKIQPIKLDVKDEATHYSGVKEAIDGKPWYHDLIDQVLLRCVSAAETKRIIKEVYDRVCGAHIYVDKIHAPPTAFHVLALPWLFSMWGMDIIGPITPKALNGHRFIFVMIDYFMKWVEAISYASVTRFVNKMMSEVCTQFKIHHHNSTSYHPKMNKAMEAANKNIKRILETMTNTYKDWYEKLLFALYAYRTSIQTSTEATLFSLVYGMEAMLPVKVKIPSLRVLIEVELEEAERVQNCYEQLNLIKEKRFITLCRGQSYQKRMLRAHDKKIHPCRFSEGDLVLKRIFPNQYDNREKWTPNRKGLYVVKKPFLVGH</sequence>
<dbReference type="GO" id="GO:0004523">
    <property type="term" value="F:RNA-DNA hybrid ribonuclease activity"/>
    <property type="evidence" value="ECO:0007669"/>
    <property type="project" value="InterPro"/>
</dbReference>
<organism evidence="2 3">
    <name type="scientific">Durio zibethinus</name>
    <name type="common">Durian</name>
    <dbReference type="NCBI Taxonomy" id="66656"/>
    <lineage>
        <taxon>Eukaryota</taxon>
        <taxon>Viridiplantae</taxon>
        <taxon>Streptophyta</taxon>
        <taxon>Embryophyta</taxon>
        <taxon>Tracheophyta</taxon>
        <taxon>Spermatophyta</taxon>
        <taxon>Magnoliopsida</taxon>
        <taxon>eudicotyledons</taxon>
        <taxon>Gunneridae</taxon>
        <taxon>Pentapetalae</taxon>
        <taxon>rosids</taxon>
        <taxon>malvids</taxon>
        <taxon>Malvales</taxon>
        <taxon>Malvaceae</taxon>
        <taxon>Helicteroideae</taxon>
        <taxon>Durio</taxon>
    </lineage>
</organism>
<dbReference type="SUPFAM" id="SSF53098">
    <property type="entry name" value="Ribonuclease H-like"/>
    <property type="match status" value="1"/>
</dbReference>
<dbReference type="Proteomes" id="UP000515121">
    <property type="component" value="Unplaced"/>
</dbReference>
<accession>A0A6P6A7I2</accession>
<name>A0A6P6A7I2_DURZI</name>
<dbReference type="RefSeq" id="XP_022760883.1">
    <property type="nucleotide sequence ID" value="XM_022905148.1"/>
</dbReference>
<reference evidence="3" key="1">
    <citation type="submission" date="2025-08" db="UniProtKB">
        <authorList>
            <consortium name="RefSeq"/>
        </authorList>
    </citation>
    <scope>IDENTIFICATION</scope>
    <source>
        <tissue evidence="3">Fruit stalk</tissue>
    </source>
</reference>
<proteinExistence type="predicted"/>
<dbReference type="AlphaFoldDB" id="A0A6P6A7I2"/>
<dbReference type="PANTHER" id="PTHR48475:SF1">
    <property type="entry name" value="RNASE H TYPE-1 DOMAIN-CONTAINING PROTEIN"/>
    <property type="match status" value="1"/>
</dbReference>
<dbReference type="PANTHER" id="PTHR48475">
    <property type="entry name" value="RIBONUCLEASE H"/>
    <property type="match status" value="1"/>
</dbReference>